<feature type="domain" description="Histidine kinase" evidence="11">
    <location>
        <begin position="292"/>
        <end position="377"/>
    </location>
</feature>
<gene>
    <name evidence="12" type="ORF">D0T12_05125</name>
</gene>
<dbReference type="InterPro" id="IPR011712">
    <property type="entry name" value="Sig_transdc_His_kin_sub3_dim/P"/>
</dbReference>
<feature type="transmembrane region" description="Helical" evidence="10">
    <location>
        <begin position="62"/>
        <end position="80"/>
    </location>
</feature>
<feature type="transmembrane region" description="Helical" evidence="10">
    <location>
        <begin position="110"/>
        <end position="129"/>
    </location>
</feature>
<evidence type="ECO:0000256" key="10">
    <source>
        <dbReference type="SAM" id="Phobius"/>
    </source>
</evidence>
<comment type="catalytic activity">
    <reaction evidence="1">
        <text>ATP + protein L-histidine = ADP + protein N-phospho-L-histidine.</text>
        <dbReference type="EC" id="2.7.13.3"/>
    </reaction>
</comment>
<keyword evidence="10" id="KW-1133">Transmembrane helix</keyword>
<evidence type="ECO:0000259" key="11">
    <source>
        <dbReference type="PROSITE" id="PS50109"/>
    </source>
</evidence>
<evidence type="ECO:0000256" key="4">
    <source>
        <dbReference type="ARBA" id="ARBA00022679"/>
    </source>
</evidence>
<keyword evidence="3" id="KW-0597">Phosphoprotein</keyword>
<feature type="transmembrane region" description="Helical" evidence="10">
    <location>
        <begin position="37"/>
        <end position="55"/>
    </location>
</feature>
<dbReference type="InterPro" id="IPR003594">
    <property type="entry name" value="HATPase_dom"/>
</dbReference>
<dbReference type="Gene3D" id="3.30.565.10">
    <property type="entry name" value="Histidine kinase-like ATPase, C-terminal domain"/>
    <property type="match status" value="1"/>
</dbReference>
<dbReference type="OrthoDB" id="227596at2"/>
<dbReference type="InterPro" id="IPR005467">
    <property type="entry name" value="His_kinase_dom"/>
</dbReference>
<dbReference type="PANTHER" id="PTHR24421">
    <property type="entry name" value="NITRATE/NITRITE SENSOR PROTEIN NARX-RELATED"/>
    <property type="match status" value="1"/>
</dbReference>
<dbReference type="Gene3D" id="1.20.5.1930">
    <property type="match status" value="1"/>
</dbReference>
<dbReference type="Pfam" id="PF07730">
    <property type="entry name" value="HisKA_3"/>
    <property type="match status" value="1"/>
</dbReference>
<name>A0A372GKV0_9ACTN</name>
<evidence type="ECO:0000256" key="8">
    <source>
        <dbReference type="ARBA" id="ARBA00023012"/>
    </source>
</evidence>
<accession>A0A372GKV0</accession>
<dbReference type="GO" id="GO:0046983">
    <property type="term" value="F:protein dimerization activity"/>
    <property type="evidence" value="ECO:0007669"/>
    <property type="project" value="InterPro"/>
</dbReference>
<feature type="region of interest" description="Disordered" evidence="9">
    <location>
        <begin position="356"/>
        <end position="377"/>
    </location>
</feature>
<dbReference type="PROSITE" id="PS50109">
    <property type="entry name" value="HIS_KIN"/>
    <property type="match status" value="1"/>
</dbReference>
<dbReference type="PANTHER" id="PTHR24421:SF10">
    <property type="entry name" value="NITRATE_NITRITE SENSOR PROTEIN NARQ"/>
    <property type="match status" value="1"/>
</dbReference>
<dbReference type="EMBL" id="QVNQ01000002">
    <property type="protein sequence ID" value="RFS86016.1"/>
    <property type="molecule type" value="Genomic_DNA"/>
</dbReference>
<dbReference type="CDD" id="cd16917">
    <property type="entry name" value="HATPase_UhpB-NarQ-NarX-like"/>
    <property type="match status" value="1"/>
</dbReference>
<keyword evidence="7" id="KW-0067">ATP-binding</keyword>
<sequence>MLSQVRRPSIADLVIAAVVLLLTVPVSVGLMSQAAPWVSVVFAVLLVVFAGCMVFRRVYPTGGFCVACLVMLASLALPNLPDGPSMIFAPVSLLYLVSLYTVVVETGARALPLAASVVGLGLAVGRTVVDPPEPLDWSALLAFIPVAGVAVGGTWAFGAYHRARAELRRRRMREGLRRERELMARELHDVVAHSLAVVVAQADAALMVLDRDPKKARAMIDTALTTGREAMIEMRRVVSTLREEPLAEPPVRSLHDLEALVDTFRTEDVRVELVLSGEVEMVDGETTRAAYRIVQESLTNALKHSPRPLRCRVEVAIESGGVVVSVRDDGPGFRATRRSGTGHGIVGMRERARGLGGRLDVTSGPSGTHVSAHLPRP</sequence>
<keyword evidence="5" id="KW-0547">Nucleotide-binding</keyword>
<dbReference type="AlphaFoldDB" id="A0A372GKV0"/>
<evidence type="ECO:0000256" key="6">
    <source>
        <dbReference type="ARBA" id="ARBA00022777"/>
    </source>
</evidence>
<evidence type="ECO:0000256" key="3">
    <source>
        <dbReference type="ARBA" id="ARBA00022553"/>
    </source>
</evidence>
<keyword evidence="13" id="KW-1185">Reference proteome</keyword>
<feature type="transmembrane region" description="Helical" evidence="10">
    <location>
        <begin position="86"/>
        <end position="103"/>
    </location>
</feature>
<feature type="transmembrane region" description="Helical" evidence="10">
    <location>
        <begin position="141"/>
        <end position="163"/>
    </location>
</feature>
<evidence type="ECO:0000256" key="2">
    <source>
        <dbReference type="ARBA" id="ARBA00012438"/>
    </source>
</evidence>
<dbReference type="InterPro" id="IPR036890">
    <property type="entry name" value="HATPase_C_sf"/>
</dbReference>
<evidence type="ECO:0000256" key="7">
    <source>
        <dbReference type="ARBA" id="ARBA00022840"/>
    </source>
</evidence>
<dbReference type="EC" id="2.7.13.3" evidence="2"/>
<feature type="transmembrane region" description="Helical" evidence="10">
    <location>
        <begin position="12"/>
        <end position="31"/>
    </location>
</feature>
<dbReference type="Proteomes" id="UP000262882">
    <property type="component" value="Unassembled WGS sequence"/>
</dbReference>
<proteinExistence type="predicted"/>
<dbReference type="SMART" id="SM00387">
    <property type="entry name" value="HATPase_c"/>
    <property type="match status" value="1"/>
</dbReference>
<evidence type="ECO:0000256" key="5">
    <source>
        <dbReference type="ARBA" id="ARBA00022741"/>
    </source>
</evidence>
<dbReference type="Pfam" id="PF02518">
    <property type="entry name" value="HATPase_c"/>
    <property type="match status" value="1"/>
</dbReference>
<evidence type="ECO:0000313" key="12">
    <source>
        <dbReference type="EMBL" id="RFS86016.1"/>
    </source>
</evidence>
<reference evidence="12 13" key="1">
    <citation type="submission" date="2018-08" db="EMBL/GenBank/DDBJ databases">
        <title>Actinomadura spongicola sp. nov., isolated from marine sponge Leucetta chagosensis.</title>
        <authorList>
            <person name="Li L."/>
            <person name="Lin H.W."/>
        </authorList>
    </citation>
    <scope>NUCLEOTIDE SEQUENCE [LARGE SCALE GENOMIC DNA]</scope>
    <source>
        <strain evidence="12 13">LHW52907</strain>
    </source>
</reference>
<dbReference type="GO" id="GO:0005524">
    <property type="term" value="F:ATP binding"/>
    <property type="evidence" value="ECO:0007669"/>
    <property type="project" value="UniProtKB-KW"/>
</dbReference>
<dbReference type="InterPro" id="IPR055558">
    <property type="entry name" value="DUF7134"/>
</dbReference>
<dbReference type="RefSeq" id="WP_117398131.1">
    <property type="nucleotide sequence ID" value="NZ_QVNQ01000002.1"/>
</dbReference>
<keyword evidence="10" id="KW-0812">Transmembrane</keyword>
<protein>
    <recommendedName>
        <fullName evidence="2">histidine kinase</fullName>
        <ecNumber evidence="2">2.7.13.3</ecNumber>
    </recommendedName>
</protein>
<dbReference type="InterPro" id="IPR050482">
    <property type="entry name" value="Sensor_HK_TwoCompSys"/>
</dbReference>
<dbReference type="SUPFAM" id="SSF55874">
    <property type="entry name" value="ATPase domain of HSP90 chaperone/DNA topoisomerase II/histidine kinase"/>
    <property type="match status" value="1"/>
</dbReference>
<keyword evidence="6 12" id="KW-0418">Kinase</keyword>
<keyword evidence="8" id="KW-0902">Two-component regulatory system</keyword>
<comment type="caution">
    <text evidence="12">The sequence shown here is derived from an EMBL/GenBank/DDBJ whole genome shotgun (WGS) entry which is preliminary data.</text>
</comment>
<evidence type="ECO:0000313" key="13">
    <source>
        <dbReference type="Proteomes" id="UP000262882"/>
    </source>
</evidence>
<evidence type="ECO:0000256" key="9">
    <source>
        <dbReference type="SAM" id="MobiDB-lite"/>
    </source>
</evidence>
<evidence type="ECO:0000256" key="1">
    <source>
        <dbReference type="ARBA" id="ARBA00000085"/>
    </source>
</evidence>
<keyword evidence="4" id="KW-0808">Transferase</keyword>
<dbReference type="GO" id="GO:0000155">
    <property type="term" value="F:phosphorelay sensor kinase activity"/>
    <property type="evidence" value="ECO:0007669"/>
    <property type="project" value="InterPro"/>
</dbReference>
<organism evidence="12 13">
    <name type="scientific">Actinomadura spongiicola</name>
    <dbReference type="NCBI Taxonomy" id="2303421"/>
    <lineage>
        <taxon>Bacteria</taxon>
        <taxon>Bacillati</taxon>
        <taxon>Actinomycetota</taxon>
        <taxon>Actinomycetes</taxon>
        <taxon>Streptosporangiales</taxon>
        <taxon>Thermomonosporaceae</taxon>
        <taxon>Actinomadura</taxon>
    </lineage>
</organism>
<keyword evidence="10" id="KW-0472">Membrane</keyword>
<dbReference type="Pfam" id="PF23539">
    <property type="entry name" value="DUF7134"/>
    <property type="match status" value="1"/>
</dbReference>
<dbReference type="GO" id="GO:0016020">
    <property type="term" value="C:membrane"/>
    <property type="evidence" value="ECO:0007669"/>
    <property type="project" value="InterPro"/>
</dbReference>